<accession>A0ABW5S2H1</accession>
<dbReference type="PANTHER" id="PTHR37816:SF2">
    <property type="entry name" value="DNA TOPOLOGY MODULATION PROTEIN FLAR-RELATED PROTEIN"/>
    <property type="match status" value="1"/>
</dbReference>
<evidence type="ECO:0000259" key="1">
    <source>
        <dbReference type="Pfam" id="PF00004"/>
    </source>
</evidence>
<comment type="caution">
    <text evidence="2">The sequence shown here is derived from an EMBL/GenBank/DDBJ whole genome shotgun (WGS) entry which is preliminary data.</text>
</comment>
<dbReference type="Proteomes" id="UP001597399">
    <property type="component" value="Unassembled WGS sequence"/>
</dbReference>
<gene>
    <name evidence="2" type="ORF">ACFSUE_10150</name>
</gene>
<feature type="domain" description="ATPase AAA-type core" evidence="1">
    <location>
        <begin position="3"/>
        <end position="98"/>
    </location>
</feature>
<dbReference type="InterPro" id="IPR003959">
    <property type="entry name" value="ATPase_AAA_core"/>
</dbReference>
<dbReference type="EMBL" id="JBHUMQ010000024">
    <property type="protein sequence ID" value="MFD2693985.1"/>
    <property type="molecule type" value="Genomic_DNA"/>
</dbReference>
<name>A0ABW5S2H1_9BACL</name>
<organism evidence="2 3">
    <name type="scientific">Sporolactobacillus shoreicorticis</name>
    <dbReference type="NCBI Taxonomy" id="1923877"/>
    <lineage>
        <taxon>Bacteria</taxon>
        <taxon>Bacillati</taxon>
        <taxon>Bacillota</taxon>
        <taxon>Bacilli</taxon>
        <taxon>Bacillales</taxon>
        <taxon>Sporolactobacillaceae</taxon>
        <taxon>Sporolactobacillus</taxon>
    </lineage>
</organism>
<dbReference type="SUPFAM" id="SSF52540">
    <property type="entry name" value="P-loop containing nucleoside triphosphate hydrolases"/>
    <property type="match status" value="1"/>
</dbReference>
<evidence type="ECO:0000313" key="3">
    <source>
        <dbReference type="Proteomes" id="UP001597399"/>
    </source>
</evidence>
<proteinExistence type="predicted"/>
<dbReference type="PANTHER" id="PTHR37816">
    <property type="entry name" value="YALI0E33011P"/>
    <property type="match status" value="1"/>
</dbReference>
<dbReference type="InterPro" id="IPR052922">
    <property type="entry name" value="Cytidylate_Kinase-2"/>
</dbReference>
<evidence type="ECO:0000313" key="2">
    <source>
        <dbReference type="EMBL" id="MFD2693985.1"/>
    </source>
</evidence>
<sequence>MKIYIIGSVGSGKTTLARNIAKKTEIAAYELDNVVWEHRPDGDRRRIPAERDAILQDILKKDSWIIEGAQYADWVLPALRSADRIIFLDPPNRVIQHRIVKRFIQQKLHLEEANYRPTFHMLWMMFQWSAQFQKEGRSQILHMLNSFQEKTVILKVKKDLNKTVSL</sequence>
<dbReference type="Pfam" id="PF00004">
    <property type="entry name" value="AAA"/>
    <property type="match status" value="1"/>
</dbReference>
<dbReference type="RefSeq" id="WP_253063326.1">
    <property type="nucleotide sequence ID" value="NZ_JAMXWM010000020.1"/>
</dbReference>
<dbReference type="Gene3D" id="3.40.50.300">
    <property type="entry name" value="P-loop containing nucleotide triphosphate hydrolases"/>
    <property type="match status" value="1"/>
</dbReference>
<protein>
    <submittedName>
        <fullName evidence="2">AAA family ATPase</fullName>
    </submittedName>
</protein>
<dbReference type="InterPro" id="IPR027417">
    <property type="entry name" value="P-loop_NTPase"/>
</dbReference>
<keyword evidence="3" id="KW-1185">Reference proteome</keyword>
<reference evidence="3" key="1">
    <citation type="journal article" date="2019" name="Int. J. Syst. Evol. Microbiol.">
        <title>The Global Catalogue of Microorganisms (GCM) 10K type strain sequencing project: providing services to taxonomists for standard genome sequencing and annotation.</title>
        <authorList>
            <consortium name="The Broad Institute Genomics Platform"/>
            <consortium name="The Broad Institute Genome Sequencing Center for Infectious Disease"/>
            <person name="Wu L."/>
            <person name="Ma J."/>
        </authorList>
    </citation>
    <scope>NUCLEOTIDE SEQUENCE [LARGE SCALE GENOMIC DNA]</scope>
    <source>
        <strain evidence="3">TISTR 2466</strain>
    </source>
</reference>